<feature type="domain" description="Serine aminopeptidase S33" evidence="2">
    <location>
        <begin position="28"/>
        <end position="262"/>
    </location>
</feature>
<keyword evidence="1 3" id="KW-0378">Hydrolase</keyword>
<dbReference type="PANTHER" id="PTHR22946">
    <property type="entry name" value="DIENELACTONE HYDROLASE DOMAIN-CONTAINING PROTEIN-RELATED"/>
    <property type="match status" value="1"/>
</dbReference>
<accession>A0ABV9LQG0</accession>
<proteinExistence type="predicted"/>
<dbReference type="Proteomes" id="UP001595897">
    <property type="component" value="Unassembled WGS sequence"/>
</dbReference>
<dbReference type="InterPro" id="IPR029058">
    <property type="entry name" value="AB_hydrolase_fold"/>
</dbReference>
<dbReference type="InterPro" id="IPR022742">
    <property type="entry name" value="Hydrolase_4"/>
</dbReference>
<keyword evidence="4" id="KW-1185">Reference proteome</keyword>
<dbReference type="SUPFAM" id="SSF53474">
    <property type="entry name" value="alpha/beta-Hydrolases"/>
    <property type="match status" value="1"/>
</dbReference>
<dbReference type="EMBL" id="JBHSGU010000001">
    <property type="protein sequence ID" value="MFC4698550.1"/>
    <property type="molecule type" value="Genomic_DNA"/>
</dbReference>
<reference evidence="4" key="1">
    <citation type="journal article" date="2019" name="Int. J. Syst. Evol. Microbiol.">
        <title>The Global Catalogue of Microorganisms (GCM) 10K type strain sequencing project: providing services to taxonomists for standard genome sequencing and annotation.</title>
        <authorList>
            <consortium name="The Broad Institute Genomics Platform"/>
            <consortium name="The Broad Institute Genome Sequencing Center for Infectious Disease"/>
            <person name="Wu L."/>
            <person name="Ma J."/>
        </authorList>
    </citation>
    <scope>NUCLEOTIDE SEQUENCE [LARGE SCALE GENOMIC DNA]</scope>
    <source>
        <strain evidence="4">KACC 12507</strain>
    </source>
</reference>
<evidence type="ECO:0000313" key="3">
    <source>
        <dbReference type="EMBL" id="MFC4698550.1"/>
    </source>
</evidence>
<organism evidence="3 4">
    <name type="scientific">Glaciecola siphonariae</name>
    <dbReference type="NCBI Taxonomy" id="521012"/>
    <lineage>
        <taxon>Bacteria</taxon>
        <taxon>Pseudomonadati</taxon>
        <taxon>Pseudomonadota</taxon>
        <taxon>Gammaproteobacteria</taxon>
        <taxon>Alteromonadales</taxon>
        <taxon>Alteromonadaceae</taxon>
        <taxon>Glaciecola</taxon>
    </lineage>
</organism>
<sequence>MTNINCKFIQSETQESIKIFEVKAKTTKVCGTIILGNGIGGTMDCANKDLAKFFSHHGYNAIAFDYRHFGESDGSPRQLFSIKKQLEDWNSVISYTKKNSKNLNTTKLVLWGTSFGGSHTLTLGARRNDIDAIIAQCPNVDFLHTVLHTHPLRLLKLTINALLDIVGRSFGASPKLIPLVGELDSSALMVTRDAVLGYPRHASASRVWRNEITAGFALTLAFYRPIKEAHRITSSLLLCICNRDSIAIPDLAYQVVARAKNAKSVGYDCDHFELYEPQHTNQTLKDQLAFLATVLG</sequence>
<dbReference type="Pfam" id="PF12146">
    <property type="entry name" value="Hydrolase_4"/>
    <property type="match status" value="1"/>
</dbReference>
<name>A0ABV9LQG0_9ALTE</name>
<protein>
    <submittedName>
        <fullName evidence="3">Alpha/beta hydrolase</fullName>
    </submittedName>
</protein>
<evidence type="ECO:0000259" key="2">
    <source>
        <dbReference type="Pfam" id="PF12146"/>
    </source>
</evidence>
<evidence type="ECO:0000256" key="1">
    <source>
        <dbReference type="ARBA" id="ARBA00022801"/>
    </source>
</evidence>
<evidence type="ECO:0000313" key="4">
    <source>
        <dbReference type="Proteomes" id="UP001595897"/>
    </source>
</evidence>
<gene>
    <name evidence="3" type="ORF">ACFO4O_00045</name>
</gene>
<dbReference type="InterPro" id="IPR050261">
    <property type="entry name" value="FrsA_esterase"/>
</dbReference>
<dbReference type="RefSeq" id="WP_382405135.1">
    <property type="nucleotide sequence ID" value="NZ_JBHSGU010000001.1"/>
</dbReference>
<dbReference type="Gene3D" id="3.40.50.1820">
    <property type="entry name" value="alpha/beta hydrolase"/>
    <property type="match status" value="1"/>
</dbReference>
<dbReference type="GO" id="GO:0016787">
    <property type="term" value="F:hydrolase activity"/>
    <property type="evidence" value="ECO:0007669"/>
    <property type="project" value="UniProtKB-KW"/>
</dbReference>
<comment type="caution">
    <text evidence="3">The sequence shown here is derived from an EMBL/GenBank/DDBJ whole genome shotgun (WGS) entry which is preliminary data.</text>
</comment>
<dbReference type="PANTHER" id="PTHR22946:SF9">
    <property type="entry name" value="POLYKETIDE TRANSFERASE AF380"/>
    <property type="match status" value="1"/>
</dbReference>